<feature type="signal peptide" evidence="1">
    <location>
        <begin position="1"/>
        <end position="19"/>
    </location>
</feature>
<evidence type="ECO:0000313" key="3">
    <source>
        <dbReference type="EMBL" id="XAU15835.1"/>
    </source>
</evidence>
<evidence type="ECO:0000313" key="4">
    <source>
        <dbReference type="Proteomes" id="UP001447842"/>
    </source>
</evidence>
<gene>
    <name evidence="3" type="ORF">WCY31_03820</name>
</gene>
<evidence type="ECO:0000259" key="2">
    <source>
        <dbReference type="Pfam" id="PF11845"/>
    </source>
</evidence>
<keyword evidence="1" id="KW-0732">Signal</keyword>
<organism evidence="3 4">
    <name type="scientific">Sulfurimonas diazotrophicus</name>
    <dbReference type="NCBI Taxonomy" id="3131939"/>
    <lineage>
        <taxon>Bacteria</taxon>
        <taxon>Pseudomonadati</taxon>
        <taxon>Campylobacterota</taxon>
        <taxon>Epsilonproteobacteria</taxon>
        <taxon>Campylobacterales</taxon>
        <taxon>Sulfurimonadaceae</taxon>
        <taxon>Sulfurimonas</taxon>
    </lineage>
</organism>
<dbReference type="Pfam" id="PF11845">
    <property type="entry name" value="Tll0287-like"/>
    <property type="match status" value="1"/>
</dbReference>
<dbReference type="Proteomes" id="UP001447842">
    <property type="component" value="Chromosome"/>
</dbReference>
<evidence type="ECO:0000256" key="1">
    <source>
        <dbReference type="SAM" id="SignalP"/>
    </source>
</evidence>
<name>A0ABZ3HDI8_9BACT</name>
<protein>
    <submittedName>
        <fullName evidence="3">DUF3365 domain-containing protein</fullName>
    </submittedName>
</protein>
<accession>A0ABZ3HDI8</accession>
<proteinExistence type="predicted"/>
<dbReference type="InterPro" id="IPR021796">
    <property type="entry name" value="Tll0287-like_dom"/>
</dbReference>
<dbReference type="RefSeq" id="WP_345970944.1">
    <property type="nucleotide sequence ID" value="NZ_CP147920.1"/>
</dbReference>
<dbReference type="EMBL" id="CP147920">
    <property type="protein sequence ID" value="XAU15835.1"/>
    <property type="molecule type" value="Genomic_DNA"/>
</dbReference>
<reference evidence="3 4" key="1">
    <citation type="submission" date="2024-03" db="EMBL/GenBank/DDBJ databases">
        <title>Sulfurimonas sp. HSL3-1.</title>
        <authorList>
            <person name="Wang S."/>
        </authorList>
    </citation>
    <scope>NUCLEOTIDE SEQUENCE [LARGE SCALE GENOMIC DNA]</scope>
    <source>
        <strain evidence="3 4">HSL3-1</strain>
    </source>
</reference>
<feature type="domain" description="Tll0287-like" evidence="2">
    <location>
        <begin position="49"/>
        <end position="189"/>
    </location>
</feature>
<feature type="chain" id="PRO_5046096227" evidence="1">
    <location>
        <begin position="20"/>
        <end position="191"/>
    </location>
</feature>
<keyword evidence="4" id="KW-1185">Reference proteome</keyword>
<sequence>MKKILLTTTLLATALFANPYESTPEEIAAVKATGQKTAAALLKSLGGNLQKHLKSGGPMEAFGFCSDHAYTLTEVIDQSMGSDVSVKRISLQYRNPANAPQGSEKAILESLQTLQANGVVLPEDVVEVVGDGVYKYYKPLLINKAACLKCHGDIDKLPELAKAIRERYPEDKATGYRMNDLRGAVVVTVKH</sequence>